<dbReference type="Gene3D" id="3.30.1050.20">
    <property type="match status" value="1"/>
</dbReference>
<dbReference type="GO" id="GO:0016853">
    <property type="term" value="F:isomerase activity"/>
    <property type="evidence" value="ECO:0007669"/>
    <property type="project" value="UniProtKB-KW"/>
</dbReference>
<gene>
    <name evidence="2" type="ORF">ACFY35_03220</name>
</gene>
<evidence type="ECO:0000313" key="2">
    <source>
        <dbReference type="EMBL" id="MFF5288421.1"/>
    </source>
</evidence>
<feature type="domain" description="Mycothiol-dependent maleylpyruvate isomerase metal-binding" evidence="1">
    <location>
        <begin position="15"/>
        <end position="148"/>
    </location>
</feature>
<proteinExistence type="predicted"/>
<dbReference type="SUPFAM" id="SSF109854">
    <property type="entry name" value="DinB/YfiT-like putative metalloenzymes"/>
    <property type="match status" value="1"/>
</dbReference>
<comment type="caution">
    <text evidence="2">The sequence shown here is derived from an EMBL/GenBank/DDBJ whole genome shotgun (WGS) entry which is preliminary data.</text>
</comment>
<dbReference type="Gene3D" id="1.20.120.450">
    <property type="entry name" value="dinb family like domain"/>
    <property type="match status" value="1"/>
</dbReference>
<evidence type="ECO:0000259" key="1">
    <source>
        <dbReference type="Pfam" id="PF11716"/>
    </source>
</evidence>
<dbReference type="SUPFAM" id="SSF55718">
    <property type="entry name" value="SCP-like"/>
    <property type="match status" value="1"/>
</dbReference>
<dbReference type="InterPro" id="IPR036527">
    <property type="entry name" value="SCP2_sterol-bd_dom_sf"/>
</dbReference>
<sequence length="233" mass="24874">MSRTRADSLRWMAEGTTLLLGALESVPDAKLSDACALPGWSGKHLVAHVSLNAEALMNLATWAKTGVETPMYSSPTQRDSDIERNAELPVAELRDRVVETAVALDASLAGLTAEQWDQPIRTRQGREVTGEEIPWMRAREVMVHAVDLGATVGFADLPGDFLASLVDDIAAKRDGAGIVLVATDLDRRWTIPGERDAEVEGPVAGLAAYLAGRETSDVAGGGGRPVPRLGPWL</sequence>
<keyword evidence="2" id="KW-0413">Isomerase</keyword>
<dbReference type="InterPro" id="IPR017517">
    <property type="entry name" value="Maleyloyr_isom"/>
</dbReference>
<dbReference type="EMBL" id="JBIAZU010000001">
    <property type="protein sequence ID" value="MFF5288421.1"/>
    <property type="molecule type" value="Genomic_DNA"/>
</dbReference>
<organism evidence="2 3">
    <name type="scientific">Paractinoplanes globisporus</name>
    <dbReference type="NCBI Taxonomy" id="113565"/>
    <lineage>
        <taxon>Bacteria</taxon>
        <taxon>Bacillati</taxon>
        <taxon>Actinomycetota</taxon>
        <taxon>Actinomycetes</taxon>
        <taxon>Micromonosporales</taxon>
        <taxon>Micromonosporaceae</taxon>
        <taxon>Paractinoplanes</taxon>
    </lineage>
</organism>
<evidence type="ECO:0000313" key="3">
    <source>
        <dbReference type="Proteomes" id="UP001602245"/>
    </source>
</evidence>
<name>A0ABW6W894_9ACTN</name>
<protein>
    <submittedName>
        <fullName evidence="2">Maleylpyruvate isomerase family mycothiol-dependent enzyme</fullName>
    </submittedName>
</protein>
<keyword evidence="3" id="KW-1185">Reference proteome</keyword>
<dbReference type="NCBIfam" id="TIGR03083">
    <property type="entry name" value="maleylpyruvate isomerase family mycothiol-dependent enzyme"/>
    <property type="match status" value="1"/>
</dbReference>
<dbReference type="RefSeq" id="WP_026205621.1">
    <property type="nucleotide sequence ID" value="NZ_JBIAZU010000001.1"/>
</dbReference>
<dbReference type="InterPro" id="IPR034660">
    <property type="entry name" value="DinB/YfiT-like"/>
</dbReference>
<dbReference type="InterPro" id="IPR024344">
    <property type="entry name" value="MDMPI_metal-binding"/>
</dbReference>
<reference evidence="2 3" key="1">
    <citation type="submission" date="2024-10" db="EMBL/GenBank/DDBJ databases">
        <title>The Natural Products Discovery Center: Release of the First 8490 Sequenced Strains for Exploring Actinobacteria Biosynthetic Diversity.</title>
        <authorList>
            <person name="Kalkreuter E."/>
            <person name="Kautsar S.A."/>
            <person name="Yang D."/>
            <person name="Bader C.D."/>
            <person name="Teijaro C.N."/>
            <person name="Fluegel L."/>
            <person name="Davis C.M."/>
            <person name="Simpson J.R."/>
            <person name="Lauterbach L."/>
            <person name="Steele A.D."/>
            <person name="Gui C."/>
            <person name="Meng S."/>
            <person name="Li G."/>
            <person name="Viehrig K."/>
            <person name="Ye F."/>
            <person name="Su P."/>
            <person name="Kiefer A.F."/>
            <person name="Nichols A."/>
            <person name="Cepeda A.J."/>
            <person name="Yan W."/>
            <person name="Fan B."/>
            <person name="Jiang Y."/>
            <person name="Adhikari A."/>
            <person name="Zheng C.-J."/>
            <person name="Schuster L."/>
            <person name="Cowan T.M."/>
            <person name="Smanski M.J."/>
            <person name="Chevrette M.G."/>
            <person name="De Carvalho L.P.S."/>
            <person name="Shen B."/>
        </authorList>
    </citation>
    <scope>NUCLEOTIDE SEQUENCE [LARGE SCALE GENOMIC DNA]</scope>
    <source>
        <strain evidence="2 3">NPDC000087</strain>
    </source>
</reference>
<dbReference type="Proteomes" id="UP001602245">
    <property type="component" value="Unassembled WGS sequence"/>
</dbReference>
<dbReference type="Pfam" id="PF11716">
    <property type="entry name" value="MDMPI_N"/>
    <property type="match status" value="1"/>
</dbReference>
<accession>A0ABW6W894</accession>